<sequence length="153" mass="17046">MSRVDFAYGAAHRLRTACHAAARHVGAGRRLLVYCTDERRLRRFDALLWEFEPTSFIPHTRAGDPLADRADVILVSDPSALAGMPSPGWLLNLDLDCPPQAERFERILEIVSGHEADIQAARRRWAQYQQAGHDVRGHRLPASHPAAGNHRGA</sequence>
<dbReference type="SUPFAM" id="SSF102400">
    <property type="entry name" value="DNA polymerase III chi subunit"/>
    <property type="match status" value="1"/>
</dbReference>
<dbReference type="InterPro" id="IPR036768">
    <property type="entry name" value="PolIII_chi_sf"/>
</dbReference>
<evidence type="ECO:0000313" key="2">
    <source>
        <dbReference type="Proteomes" id="UP001501176"/>
    </source>
</evidence>
<proteinExistence type="predicted"/>
<name>A0ABN0U1J5_9BURK</name>
<dbReference type="InterPro" id="IPR007459">
    <property type="entry name" value="DNA_pol3_chi"/>
</dbReference>
<dbReference type="PANTHER" id="PTHR38767:SF1">
    <property type="entry name" value="DNA POLYMERASE III SUBUNIT CHI"/>
    <property type="match status" value="1"/>
</dbReference>
<dbReference type="RefSeq" id="WP_343821674.1">
    <property type="nucleotide sequence ID" value="NZ_BAAAFN010000015.1"/>
</dbReference>
<dbReference type="Proteomes" id="UP001501176">
    <property type="component" value="Unassembled WGS sequence"/>
</dbReference>
<evidence type="ECO:0000313" key="1">
    <source>
        <dbReference type="EMBL" id="GAA0235640.1"/>
    </source>
</evidence>
<organism evidence="1 2">
    <name type="scientific">Castellaniella daejeonensis</name>
    <dbReference type="NCBI Taxonomy" id="659013"/>
    <lineage>
        <taxon>Bacteria</taxon>
        <taxon>Pseudomonadati</taxon>
        <taxon>Pseudomonadota</taxon>
        <taxon>Betaproteobacteria</taxon>
        <taxon>Burkholderiales</taxon>
        <taxon>Alcaligenaceae</taxon>
        <taxon>Castellaniella</taxon>
    </lineage>
</organism>
<protein>
    <submittedName>
        <fullName evidence="1">DNA polymerase III subunit chi</fullName>
    </submittedName>
</protein>
<comment type="caution">
    <text evidence="1">The sequence shown here is derived from an EMBL/GenBank/DDBJ whole genome shotgun (WGS) entry which is preliminary data.</text>
</comment>
<accession>A0ABN0U1J5</accession>
<gene>
    <name evidence="1" type="ORF">GCM10009125_25750</name>
</gene>
<keyword evidence="2" id="KW-1185">Reference proteome</keyword>
<dbReference type="PANTHER" id="PTHR38767">
    <property type="entry name" value="DNA POLYMERASE III SUBUNIT CHI"/>
    <property type="match status" value="1"/>
</dbReference>
<dbReference type="EMBL" id="BAAAFN010000015">
    <property type="protein sequence ID" value="GAA0235640.1"/>
    <property type="molecule type" value="Genomic_DNA"/>
</dbReference>
<dbReference type="Gene3D" id="3.40.50.10110">
    <property type="entry name" value="DNA polymerase III subunit chi"/>
    <property type="match status" value="1"/>
</dbReference>
<reference evidence="1 2" key="1">
    <citation type="journal article" date="2019" name="Int. J. Syst. Evol. Microbiol.">
        <title>The Global Catalogue of Microorganisms (GCM) 10K type strain sequencing project: providing services to taxonomists for standard genome sequencing and annotation.</title>
        <authorList>
            <consortium name="The Broad Institute Genomics Platform"/>
            <consortium name="The Broad Institute Genome Sequencing Center for Infectious Disease"/>
            <person name="Wu L."/>
            <person name="Ma J."/>
        </authorList>
    </citation>
    <scope>NUCLEOTIDE SEQUENCE [LARGE SCALE GENOMIC DNA]</scope>
    <source>
        <strain evidence="1 2">JCM 16240</strain>
    </source>
</reference>
<dbReference type="Pfam" id="PF04364">
    <property type="entry name" value="DNA_pol3_chi"/>
    <property type="match status" value="1"/>
</dbReference>